<keyword evidence="11" id="KW-1185">Reference proteome</keyword>
<proteinExistence type="inferred from homology"/>
<keyword evidence="6" id="KW-1000">Mitochondrion outer membrane</keyword>
<gene>
    <name evidence="10" type="ORF">SBAD_LOCUS10301</name>
</gene>
<evidence type="ECO:0000313" key="10">
    <source>
        <dbReference type="EMBL" id="VDP30653.1"/>
    </source>
</evidence>
<reference evidence="10 11" key="2">
    <citation type="submission" date="2018-11" db="EMBL/GenBank/DDBJ databases">
        <authorList>
            <consortium name="Pathogen Informatics"/>
        </authorList>
    </citation>
    <scope>NUCLEOTIDE SEQUENCE [LARGE SCALE GENOMIC DNA]</scope>
</reference>
<dbReference type="WBParaSite" id="SBAD_0001066501-mRNA-1">
    <property type="protein sequence ID" value="SBAD_0001066501-mRNA-1"/>
    <property type="gene ID" value="SBAD_0001066501"/>
</dbReference>
<evidence type="ECO:0000256" key="6">
    <source>
        <dbReference type="ARBA" id="ARBA00022787"/>
    </source>
</evidence>
<dbReference type="AlphaFoldDB" id="A0A183J353"/>
<evidence type="ECO:0000256" key="3">
    <source>
        <dbReference type="ARBA" id="ARBA00022448"/>
    </source>
</evidence>
<keyword evidence="8" id="KW-0496">Mitochondrion</keyword>
<evidence type="ECO:0000313" key="12">
    <source>
        <dbReference type="WBParaSite" id="SBAD_0001066501-mRNA-1"/>
    </source>
</evidence>
<dbReference type="InterPro" id="IPR037930">
    <property type="entry name" value="Tom40"/>
</dbReference>
<organism evidence="12">
    <name type="scientific">Soboliphyme baturini</name>
    <dbReference type="NCBI Taxonomy" id="241478"/>
    <lineage>
        <taxon>Eukaryota</taxon>
        <taxon>Metazoa</taxon>
        <taxon>Ecdysozoa</taxon>
        <taxon>Nematoda</taxon>
        <taxon>Enoplea</taxon>
        <taxon>Dorylaimia</taxon>
        <taxon>Dioctophymatida</taxon>
        <taxon>Dioctophymatoidea</taxon>
        <taxon>Soboliphymatidae</taxon>
        <taxon>Soboliphyme</taxon>
    </lineage>
</organism>
<reference evidence="12" key="1">
    <citation type="submission" date="2016-06" db="UniProtKB">
        <authorList>
            <consortium name="WormBaseParasite"/>
        </authorList>
    </citation>
    <scope>IDENTIFICATION</scope>
</reference>
<name>A0A183J353_9BILA</name>
<evidence type="ECO:0000256" key="2">
    <source>
        <dbReference type="ARBA" id="ARBA00010510"/>
    </source>
</evidence>
<dbReference type="GO" id="GO:0005741">
    <property type="term" value="C:mitochondrial outer membrane"/>
    <property type="evidence" value="ECO:0007669"/>
    <property type="project" value="UniProtKB-SubCell"/>
</dbReference>
<accession>A0A183J353</accession>
<evidence type="ECO:0000313" key="11">
    <source>
        <dbReference type="Proteomes" id="UP000270296"/>
    </source>
</evidence>
<dbReference type="Gene3D" id="2.40.160.10">
    <property type="entry name" value="Porin"/>
    <property type="match status" value="1"/>
</dbReference>
<keyword evidence="5" id="KW-0812">Transmembrane</keyword>
<dbReference type="InterPro" id="IPR023614">
    <property type="entry name" value="Porin_dom_sf"/>
</dbReference>
<evidence type="ECO:0000256" key="5">
    <source>
        <dbReference type="ARBA" id="ARBA00022692"/>
    </source>
</evidence>
<keyword evidence="7" id="KW-0653">Protein transport</keyword>
<keyword evidence="4" id="KW-1134">Transmembrane beta strand</keyword>
<sequence length="113" mass="12439">LIVFICLGSNFTLSTLLSSSSVHLSYYHKQQENLQFGVEMETNFRLQESLAAIGYQIDIPKANAVFRAQVDSSFTVGAVLEKKLFPLPFTLALSGMINHSKNVSRFGIGLIIG</sequence>
<dbReference type="GO" id="GO:0030150">
    <property type="term" value="P:protein import into mitochondrial matrix"/>
    <property type="evidence" value="ECO:0007669"/>
    <property type="project" value="InterPro"/>
</dbReference>
<dbReference type="OrthoDB" id="19656at2759"/>
<dbReference type="EMBL" id="UZAM01013886">
    <property type="protein sequence ID" value="VDP30653.1"/>
    <property type="molecule type" value="Genomic_DNA"/>
</dbReference>
<dbReference type="GO" id="GO:0008320">
    <property type="term" value="F:protein transmembrane transporter activity"/>
    <property type="evidence" value="ECO:0007669"/>
    <property type="project" value="InterPro"/>
</dbReference>
<keyword evidence="3" id="KW-0813">Transport</keyword>
<dbReference type="InterPro" id="IPR027246">
    <property type="entry name" value="Porin_Euk/Tom40"/>
</dbReference>
<evidence type="ECO:0000256" key="7">
    <source>
        <dbReference type="ARBA" id="ARBA00022927"/>
    </source>
</evidence>
<evidence type="ECO:0000256" key="9">
    <source>
        <dbReference type="ARBA" id="ARBA00023136"/>
    </source>
</evidence>
<dbReference type="PANTHER" id="PTHR10802">
    <property type="entry name" value="MITOCHONDRIAL IMPORT RECEPTOR SUBUNIT TOM40"/>
    <property type="match status" value="1"/>
</dbReference>
<comment type="subcellular location">
    <subcellularLocation>
        <location evidence="1">Mitochondrion outer membrane</location>
        <topology evidence="1">Multi-pass membrane protein</topology>
    </subcellularLocation>
</comment>
<comment type="similarity">
    <text evidence="2">Belongs to the Tom40 family.</text>
</comment>
<dbReference type="Proteomes" id="UP000270296">
    <property type="component" value="Unassembled WGS sequence"/>
</dbReference>
<dbReference type="Pfam" id="PF01459">
    <property type="entry name" value="Porin_3"/>
    <property type="match status" value="1"/>
</dbReference>
<evidence type="ECO:0000256" key="8">
    <source>
        <dbReference type="ARBA" id="ARBA00023128"/>
    </source>
</evidence>
<keyword evidence="9" id="KW-0472">Membrane</keyword>
<protein>
    <submittedName>
        <fullName evidence="12">Mitochondrial import receptor subunit TOM40 homolog</fullName>
    </submittedName>
</protein>
<evidence type="ECO:0000256" key="1">
    <source>
        <dbReference type="ARBA" id="ARBA00004374"/>
    </source>
</evidence>
<evidence type="ECO:0000256" key="4">
    <source>
        <dbReference type="ARBA" id="ARBA00022452"/>
    </source>
</evidence>